<organism evidence="1">
    <name type="scientific">Pararge aegeria</name>
    <name type="common">speckled wood butterfly</name>
    <dbReference type="NCBI Taxonomy" id="116150"/>
    <lineage>
        <taxon>Eukaryota</taxon>
        <taxon>Metazoa</taxon>
        <taxon>Ecdysozoa</taxon>
        <taxon>Arthropoda</taxon>
        <taxon>Hexapoda</taxon>
        <taxon>Insecta</taxon>
        <taxon>Pterygota</taxon>
        <taxon>Neoptera</taxon>
        <taxon>Endopterygota</taxon>
        <taxon>Lepidoptera</taxon>
        <taxon>Glossata</taxon>
        <taxon>Ditrysia</taxon>
        <taxon>Papilionoidea</taxon>
        <taxon>Nymphalidae</taxon>
        <taxon>Satyrinae</taxon>
        <taxon>Satyrini</taxon>
        <taxon>Parargina</taxon>
        <taxon>Pararge</taxon>
    </lineage>
</organism>
<protein>
    <submittedName>
        <fullName evidence="1">Uncharacterized protein</fullName>
    </submittedName>
</protein>
<reference evidence="1" key="1">
    <citation type="journal article" date="2013" name="BMC Genomics">
        <title>Unscrambling butterfly oogenesis.</title>
        <authorList>
            <person name="Carter J.M."/>
            <person name="Baker S.C."/>
            <person name="Pink R."/>
            <person name="Carter D.R."/>
            <person name="Collins A."/>
            <person name="Tomlin J."/>
            <person name="Gibbs M."/>
            <person name="Breuker C.J."/>
        </authorList>
    </citation>
    <scope>NUCLEOTIDE SEQUENCE</scope>
    <source>
        <tissue evidence="1">Ovary</tissue>
    </source>
</reference>
<accession>S4PN38</accession>
<reference evidence="1" key="2">
    <citation type="submission" date="2013-05" db="EMBL/GenBank/DDBJ databases">
        <authorList>
            <person name="Carter J.-M."/>
            <person name="Baker S.C."/>
            <person name="Pink R."/>
            <person name="Carter D.R.F."/>
            <person name="Collins A."/>
            <person name="Tomlin J."/>
            <person name="Gibbs M."/>
            <person name="Breuker C.J."/>
        </authorList>
    </citation>
    <scope>NUCLEOTIDE SEQUENCE</scope>
    <source>
        <tissue evidence="1">Ovary</tissue>
    </source>
</reference>
<evidence type="ECO:0000313" key="1">
    <source>
        <dbReference type="EMBL" id="JAA91483.1"/>
    </source>
</evidence>
<dbReference type="AlphaFoldDB" id="S4PN38"/>
<sequence>MRHYLCVRCRLVPTSRSLCLIGFVRLYVRLATYLKVRKGNPDALTVFPATESVEASSRQVRSTLACIIATWCDIRQIASVKKAYNIGAVLKRTGLGDWFNVGRPHALKSHRV</sequence>
<name>S4PN38_9NEOP</name>
<dbReference type="EMBL" id="GAIX01001077">
    <property type="protein sequence ID" value="JAA91483.1"/>
    <property type="molecule type" value="Transcribed_RNA"/>
</dbReference>
<proteinExistence type="predicted"/>